<dbReference type="OrthoDB" id="4790304at2"/>
<dbReference type="PROSITE" id="PS50943">
    <property type="entry name" value="HTH_CROC1"/>
    <property type="match status" value="1"/>
</dbReference>
<dbReference type="InterPro" id="IPR041413">
    <property type="entry name" value="MLTR_LBD"/>
</dbReference>
<dbReference type="InterPro" id="IPR010982">
    <property type="entry name" value="Lambda_DNA-bd_dom_sf"/>
</dbReference>
<proteinExistence type="predicted"/>
<dbReference type="InterPro" id="IPR001387">
    <property type="entry name" value="Cro/C1-type_HTH"/>
</dbReference>
<name>A0A1W2CKE2_KIBAR</name>
<dbReference type="Proteomes" id="UP000192674">
    <property type="component" value="Unassembled WGS sequence"/>
</dbReference>
<gene>
    <name evidence="3" type="ORF">SAMN05661093_02260</name>
</gene>
<accession>A0A1W2CKE2</accession>
<reference evidence="3 4" key="1">
    <citation type="submission" date="2017-04" db="EMBL/GenBank/DDBJ databases">
        <authorList>
            <person name="Afonso C.L."/>
            <person name="Miller P.J."/>
            <person name="Scott M.A."/>
            <person name="Spackman E."/>
            <person name="Goraichik I."/>
            <person name="Dimitrov K.M."/>
            <person name="Suarez D.L."/>
            <person name="Swayne D.E."/>
        </authorList>
    </citation>
    <scope>NUCLEOTIDE SEQUENCE [LARGE SCALE GENOMIC DNA]</scope>
    <source>
        <strain evidence="3 4">DSM 43828</strain>
    </source>
</reference>
<evidence type="ECO:0000259" key="2">
    <source>
        <dbReference type="PROSITE" id="PS50943"/>
    </source>
</evidence>
<organism evidence="3 4">
    <name type="scientific">Kibdelosporangium aridum</name>
    <dbReference type="NCBI Taxonomy" id="2030"/>
    <lineage>
        <taxon>Bacteria</taxon>
        <taxon>Bacillati</taxon>
        <taxon>Actinomycetota</taxon>
        <taxon>Actinomycetes</taxon>
        <taxon>Pseudonocardiales</taxon>
        <taxon>Pseudonocardiaceae</taxon>
        <taxon>Kibdelosporangium</taxon>
    </lineage>
</organism>
<dbReference type="CDD" id="cd00093">
    <property type="entry name" value="HTH_XRE"/>
    <property type="match status" value="1"/>
</dbReference>
<keyword evidence="4" id="KW-1185">Reference proteome</keyword>
<evidence type="ECO:0000256" key="1">
    <source>
        <dbReference type="SAM" id="MobiDB-lite"/>
    </source>
</evidence>
<protein>
    <submittedName>
        <fullName evidence="3">Helix-turn-helix domain-containing protein</fullName>
    </submittedName>
</protein>
<evidence type="ECO:0000313" key="3">
    <source>
        <dbReference type="EMBL" id="SMC85699.1"/>
    </source>
</evidence>
<feature type="domain" description="HTH cro/C1-type" evidence="2">
    <location>
        <begin position="33"/>
        <end position="80"/>
    </location>
</feature>
<feature type="region of interest" description="Disordered" evidence="1">
    <location>
        <begin position="274"/>
        <end position="296"/>
    </location>
</feature>
<dbReference type="Gene3D" id="1.10.260.40">
    <property type="entry name" value="lambda repressor-like DNA-binding domains"/>
    <property type="match status" value="1"/>
</dbReference>
<dbReference type="AlphaFoldDB" id="A0A1W2CKE2"/>
<dbReference type="SMART" id="SM00530">
    <property type="entry name" value="HTH_XRE"/>
    <property type="match status" value="1"/>
</dbReference>
<evidence type="ECO:0000313" key="4">
    <source>
        <dbReference type="Proteomes" id="UP000192674"/>
    </source>
</evidence>
<dbReference type="EMBL" id="FWXV01000002">
    <property type="protein sequence ID" value="SMC85699.1"/>
    <property type="molecule type" value="Genomic_DNA"/>
</dbReference>
<dbReference type="Gene3D" id="3.30.450.180">
    <property type="match status" value="1"/>
</dbReference>
<dbReference type="Pfam" id="PF17765">
    <property type="entry name" value="MLTR_LBD"/>
    <property type="match status" value="1"/>
</dbReference>
<sequence length="296" mass="33003">MSNELGEFLRTRRARISPEEVGLPRTGRRRVPGLRRDELARLAGVSVEYYTRLEQGRSPNVSEAVLGAIGKALSLNETEREHLRILVRPTRRARPSPRGAHPKPRLRPAVQLVLDQMDRMPAFVFGPALDVLAWNRLGDALCGFSGVDRPNLCRSIFLDPKARDFYPQWSCAAEDTVAVLRWMAGRNPDEPGLAPLIGELSIHSQEFRELWAKHNVKEKTFGSKLMNHSLVGELELAYESFPLPGEPDMVLVTYVAQPGSPSAEKLGLIASWSQPEHERVATDRGGITRSADSVED</sequence>
<dbReference type="Pfam" id="PF13560">
    <property type="entry name" value="HTH_31"/>
    <property type="match status" value="1"/>
</dbReference>
<dbReference type="GO" id="GO:0003677">
    <property type="term" value="F:DNA binding"/>
    <property type="evidence" value="ECO:0007669"/>
    <property type="project" value="InterPro"/>
</dbReference>
<dbReference type="SUPFAM" id="SSF47413">
    <property type="entry name" value="lambda repressor-like DNA-binding domains"/>
    <property type="match status" value="1"/>
</dbReference>
<dbReference type="RefSeq" id="WP_143446279.1">
    <property type="nucleotide sequence ID" value="NZ_FWXV01000002.1"/>
</dbReference>
<dbReference type="PANTHER" id="PTHR35010">
    <property type="entry name" value="BLL4672 PROTEIN-RELATED"/>
    <property type="match status" value="1"/>
</dbReference>
<dbReference type="PANTHER" id="PTHR35010:SF2">
    <property type="entry name" value="BLL4672 PROTEIN"/>
    <property type="match status" value="1"/>
</dbReference>